<dbReference type="Gene3D" id="1.10.10.10">
    <property type="entry name" value="Winged helix-like DNA-binding domain superfamily/Winged helix DNA-binding domain"/>
    <property type="match status" value="1"/>
</dbReference>
<dbReference type="Pfam" id="PF09639">
    <property type="entry name" value="YjcQ"/>
    <property type="match status" value="1"/>
</dbReference>
<accession>A0A3N0HZW2</accession>
<evidence type="ECO:0000313" key="2">
    <source>
        <dbReference type="Proteomes" id="UP000276568"/>
    </source>
</evidence>
<dbReference type="Proteomes" id="UP000276568">
    <property type="component" value="Unassembled WGS sequence"/>
</dbReference>
<dbReference type="InterPro" id="IPR036390">
    <property type="entry name" value="WH_DNA-bd_sf"/>
</dbReference>
<protein>
    <recommendedName>
        <fullName evidence="3">YjcQ protein</fullName>
    </recommendedName>
</protein>
<organism evidence="1 2">
    <name type="scientific">Absicoccus porci</name>
    <dbReference type="NCBI Taxonomy" id="2486576"/>
    <lineage>
        <taxon>Bacteria</taxon>
        <taxon>Bacillati</taxon>
        <taxon>Bacillota</taxon>
        <taxon>Erysipelotrichia</taxon>
        <taxon>Erysipelotrichales</taxon>
        <taxon>Erysipelotrichaceae</taxon>
        <taxon>Absicoccus</taxon>
    </lineage>
</organism>
<dbReference type="InterPro" id="IPR036388">
    <property type="entry name" value="WH-like_DNA-bd_sf"/>
</dbReference>
<sequence length="123" mass="14240">MASNDMQVLMYKILKYLYECMKNGIEPKLEDFSWDSKLMDVPQSYWVEIIAILVEDGYIDGFSVMRNKVKDVKLHIQTNRPYRITYKGVCFLDENSGMKKAKEFLSSTFPVILSSVLGVIIQP</sequence>
<gene>
    <name evidence="1" type="ORF">EDX97_09545</name>
</gene>
<comment type="caution">
    <text evidence="1">The sequence shown here is derived from an EMBL/GenBank/DDBJ whole genome shotgun (WGS) entry which is preliminary data.</text>
</comment>
<evidence type="ECO:0000313" key="1">
    <source>
        <dbReference type="EMBL" id="RNM29856.1"/>
    </source>
</evidence>
<name>A0A3N0HZW2_9FIRM</name>
<dbReference type="AlphaFoldDB" id="A0A3N0HZW2"/>
<keyword evidence="2" id="KW-1185">Reference proteome</keyword>
<evidence type="ECO:0008006" key="3">
    <source>
        <dbReference type="Google" id="ProtNLM"/>
    </source>
</evidence>
<reference evidence="1 2" key="1">
    <citation type="submission" date="2018-11" db="EMBL/GenBank/DDBJ databases">
        <title>Clostridium sp. nov., a member of the family Erysipelotrichaceae isolated from pig faeces.</title>
        <authorList>
            <person name="Chang Y.-H."/>
        </authorList>
    </citation>
    <scope>NUCLEOTIDE SEQUENCE [LARGE SCALE GENOMIC DNA]</scope>
    <source>
        <strain evidence="1 2">YH-panp20</strain>
    </source>
</reference>
<dbReference type="SUPFAM" id="SSF46785">
    <property type="entry name" value="Winged helix' DNA-binding domain"/>
    <property type="match status" value="1"/>
</dbReference>
<dbReference type="EMBL" id="RJQC01000003">
    <property type="protein sequence ID" value="RNM29856.1"/>
    <property type="molecule type" value="Genomic_DNA"/>
</dbReference>
<proteinExistence type="predicted"/>
<dbReference type="InterPro" id="IPR018597">
    <property type="entry name" value="Phage_Tuc2009_YjcQ"/>
</dbReference>
<dbReference type="RefSeq" id="WP_128520920.1">
    <property type="nucleotide sequence ID" value="NZ_RJQC01000003.1"/>
</dbReference>
<dbReference type="OrthoDB" id="1867478at2"/>